<dbReference type="AlphaFoldDB" id="A0AAV8YJD7"/>
<evidence type="ECO:0000313" key="1">
    <source>
        <dbReference type="EMBL" id="KAJ8950642.1"/>
    </source>
</evidence>
<comment type="caution">
    <text evidence="1">The sequence shown here is derived from an EMBL/GenBank/DDBJ whole genome shotgun (WGS) entry which is preliminary data.</text>
</comment>
<dbReference type="EMBL" id="JAPWTK010000097">
    <property type="protein sequence ID" value="KAJ8950642.1"/>
    <property type="molecule type" value="Genomic_DNA"/>
</dbReference>
<reference evidence="1" key="1">
    <citation type="journal article" date="2023" name="Insect Mol. Biol.">
        <title>Genome sequencing provides insights into the evolution of gene families encoding plant cell wall-degrading enzymes in longhorned beetles.</title>
        <authorList>
            <person name="Shin N.R."/>
            <person name="Okamura Y."/>
            <person name="Kirsch R."/>
            <person name="Pauchet Y."/>
        </authorList>
    </citation>
    <scope>NUCLEOTIDE SEQUENCE</scope>
    <source>
        <strain evidence="1">AMC_N1</strain>
    </source>
</reference>
<keyword evidence="2" id="KW-1185">Reference proteome</keyword>
<evidence type="ECO:0000313" key="2">
    <source>
        <dbReference type="Proteomes" id="UP001162162"/>
    </source>
</evidence>
<gene>
    <name evidence="1" type="ORF">NQ318_010841</name>
</gene>
<protein>
    <submittedName>
        <fullName evidence="1">Uncharacterized protein</fullName>
    </submittedName>
</protein>
<sequence length="62" mass="7129">MEEKQTSGFARLYYPWHRGFLSTTDKHWFPMAPTPSHQLGSNSETESHCMHLGQCSWSGCLI</sequence>
<organism evidence="1 2">
    <name type="scientific">Aromia moschata</name>
    <dbReference type="NCBI Taxonomy" id="1265417"/>
    <lineage>
        <taxon>Eukaryota</taxon>
        <taxon>Metazoa</taxon>
        <taxon>Ecdysozoa</taxon>
        <taxon>Arthropoda</taxon>
        <taxon>Hexapoda</taxon>
        <taxon>Insecta</taxon>
        <taxon>Pterygota</taxon>
        <taxon>Neoptera</taxon>
        <taxon>Endopterygota</taxon>
        <taxon>Coleoptera</taxon>
        <taxon>Polyphaga</taxon>
        <taxon>Cucujiformia</taxon>
        <taxon>Chrysomeloidea</taxon>
        <taxon>Cerambycidae</taxon>
        <taxon>Cerambycinae</taxon>
        <taxon>Callichromatini</taxon>
        <taxon>Aromia</taxon>
    </lineage>
</organism>
<name>A0AAV8YJD7_9CUCU</name>
<accession>A0AAV8YJD7</accession>
<proteinExistence type="predicted"/>
<dbReference type="Proteomes" id="UP001162162">
    <property type="component" value="Unassembled WGS sequence"/>
</dbReference>